<feature type="region of interest" description="Disordered" evidence="1">
    <location>
        <begin position="93"/>
        <end position="150"/>
    </location>
</feature>
<evidence type="ECO:0000313" key="2">
    <source>
        <dbReference type="EMBL" id="POY75792.1"/>
    </source>
</evidence>
<evidence type="ECO:0000313" key="3">
    <source>
        <dbReference type="Proteomes" id="UP000237144"/>
    </source>
</evidence>
<dbReference type="AlphaFoldDB" id="A0A2S5BG94"/>
<organism evidence="2 3">
    <name type="scientific">Rhodotorula taiwanensis</name>
    <dbReference type="NCBI Taxonomy" id="741276"/>
    <lineage>
        <taxon>Eukaryota</taxon>
        <taxon>Fungi</taxon>
        <taxon>Dikarya</taxon>
        <taxon>Basidiomycota</taxon>
        <taxon>Pucciniomycotina</taxon>
        <taxon>Microbotryomycetes</taxon>
        <taxon>Sporidiobolales</taxon>
        <taxon>Sporidiobolaceae</taxon>
        <taxon>Rhodotorula</taxon>
    </lineage>
</organism>
<name>A0A2S5BG94_9BASI</name>
<reference evidence="2 3" key="1">
    <citation type="journal article" date="2018" name="Front. Microbiol.">
        <title>Prospects for Fungal Bioremediation of Acidic Radioactive Waste Sites: Characterization and Genome Sequence of Rhodotorula taiwanensis MD1149.</title>
        <authorList>
            <person name="Tkavc R."/>
            <person name="Matrosova V.Y."/>
            <person name="Grichenko O.E."/>
            <person name="Gostincar C."/>
            <person name="Volpe R.P."/>
            <person name="Klimenkova P."/>
            <person name="Gaidamakova E.K."/>
            <person name="Zhou C.E."/>
            <person name="Stewart B.J."/>
            <person name="Lyman M.G."/>
            <person name="Malfatti S.A."/>
            <person name="Rubinfeld B."/>
            <person name="Courtot M."/>
            <person name="Singh J."/>
            <person name="Dalgard C.L."/>
            <person name="Hamilton T."/>
            <person name="Frey K.G."/>
            <person name="Gunde-Cimerman N."/>
            <person name="Dugan L."/>
            <person name="Daly M.J."/>
        </authorList>
    </citation>
    <scope>NUCLEOTIDE SEQUENCE [LARGE SCALE GENOMIC DNA]</scope>
    <source>
        <strain evidence="2 3">MD1149</strain>
    </source>
</reference>
<evidence type="ECO:0000256" key="1">
    <source>
        <dbReference type="SAM" id="MobiDB-lite"/>
    </source>
</evidence>
<accession>A0A2S5BG94</accession>
<comment type="caution">
    <text evidence="2">The sequence shown here is derived from an EMBL/GenBank/DDBJ whole genome shotgun (WGS) entry which is preliminary data.</text>
</comment>
<keyword evidence="3" id="KW-1185">Reference proteome</keyword>
<dbReference type="Proteomes" id="UP000237144">
    <property type="component" value="Unassembled WGS sequence"/>
</dbReference>
<sequence>MRKRYSLRRSTKQPRACARYWTAYLITGFYSDPAVKLTQREMSGLIAALRAELQATDPRMITPAYQALVKVTDRLHLARGEWHDPLANVHGRHLSDPLMTHGPDGSDASHGLRLESRRRESSQNEPAWGDVLRRSPQNCLPEPPTASDVDKHHAELTEGLPPDRPSAFNKRHAEHVRTVADTLHRNDVAYLGALEHDLRLNAARGDPEAFRKMQRQKLFELFQPRLTGFLNLRLPDEETGTSADENQKHTEYAEERFWRVARVERALAAAWASYVIEDEEHRAHAENAKLDDALWHIGSWPQEKHDLAFHARDALLKQPGELDLDLRLLFLYEFKLQLESSGNRRTLEAVKASRMRAERSVRDASHRVDHAADPLDAYTELHQKVACVPSIAGLRETRFWTLLVLSELDTPQLGDEWLKT</sequence>
<gene>
    <name evidence="2" type="ORF">BMF94_1105</name>
</gene>
<protein>
    <submittedName>
        <fullName evidence="2">Uncharacterized protein</fullName>
    </submittedName>
</protein>
<dbReference type="EMBL" id="PJQD01000011">
    <property type="protein sequence ID" value="POY75792.1"/>
    <property type="molecule type" value="Genomic_DNA"/>
</dbReference>
<proteinExistence type="predicted"/>
<feature type="compositionally biased region" description="Basic and acidic residues" evidence="1">
    <location>
        <begin position="110"/>
        <end position="122"/>
    </location>
</feature>